<proteinExistence type="predicted"/>
<dbReference type="Proteomes" id="UP001189429">
    <property type="component" value="Unassembled WGS sequence"/>
</dbReference>
<reference evidence="2" key="1">
    <citation type="submission" date="2023-10" db="EMBL/GenBank/DDBJ databases">
        <authorList>
            <person name="Chen Y."/>
            <person name="Shah S."/>
            <person name="Dougan E. K."/>
            <person name="Thang M."/>
            <person name="Chan C."/>
        </authorList>
    </citation>
    <scope>NUCLEOTIDE SEQUENCE [LARGE SCALE GENOMIC DNA]</scope>
</reference>
<feature type="compositionally biased region" description="Basic residues" evidence="1">
    <location>
        <begin position="40"/>
        <end position="49"/>
    </location>
</feature>
<dbReference type="EMBL" id="CAUYUJ010005259">
    <property type="protein sequence ID" value="CAK0812965.1"/>
    <property type="molecule type" value="Genomic_DNA"/>
</dbReference>
<organism evidence="2 3">
    <name type="scientific">Prorocentrum cordatum</name>
    <dbReference type="NCBI Taxonomy" id="2364126"/>
    <lineage>
        <taxon>Eukaryota</taxon>
        <taxon>Sar</taxon>
        <taxon>Alveolata</taxon>
        <taxon>Dinophyceae</taxon>
        <taxon>Prorocentrales</taxon>
        <taxon>Prorocentraceae</taxon>
        <taxon>Prorocentrum</taxon>
    </lineage>
</organism>
<feature type="compositionally biased region" description="Polar residues" evidence="1">
    <location>
        <begin position="1"/>
        <end position="14"/>
    </location>
</feature>
<feature type="non-terminal residue" evidence="2">
    <location>
        <position position="216"/>
    </location>
</feature>
<name>A0ABN9R9B6_9DINO</name>
<gene>
    <name evidence="2" type="ORF">PCOR1329_LOCUS17064</name>
</gene>
<evidence type="ECO:0000313" key="2">
    <source>
        <dbReference type="EMBL" id="CAK0812965.1"/>
    </source>
</evidence>
<feature type="compositionally biased region" description="Low complexity" evidence="1">
    <location>
        <begin position="207"/>
        <end position="216"/>
    </location>
</feature>
<sequence>MQVNMPESKTTGSRVCTCPGPGGGPRKAGTEAVPWCPPRTARRRRRGRQKSAAEVAFKLARAPSAGVAMQQMMLQQCQQALMMQHLQWMPAAAMAQMPPALGMFPNAQPPQVNRRSRRRRSGGALARRRRPAAGRRLWPRRPQTAARRPRAPSPARTHLDLGPTPRPGSWPARPPRSPRRRTTRLPRGAPTSCPRWPSRTKRPRARPPAAAARRRR</sequence>
<feature type="compositionally biased region" description="Basic residues" evidence="1">
    <location>
        <begin position="114"/>
        <end position="139"/>
    </location>
</feature>
<protein>
    <submittedName>
        <fullName evidence="2">Uncharacterized protein</fullName>
    </submittedName>
</protein>
<feature type="compositionally biased region" description="Pro residues" evidence="1">
    <location>
        <begin position="164"/>
        <end position="175"/>
    </location>
</feature>
<accession>A0ABN9R9B6</accession>
<feature type="region of interest" description="Disordered" evidence="1">
    <location>
        <begin position="1"/>
        <end position="50"/>
    </location>
</feature>
<keyword evidence="3" id="KW-1185">Reference proteome</keyword>
<evidence type="ECO:0000313" key="3">
    <source>
        <dbReference type="Proteomes" id="UP001189429"/>
    </source>
</evidence>
<evidence type="ECO:0000256" key="1">
    <source>
        <dbReference type="SAM" id="MobiDB-lite"/>
    </source>
</evidence>
<feature type="region of interest" description="Disordered" evidence="1">
    <location>
        <begin position="102"/>
        <end position="216"/>
    </location>
</feature>
<comment type="caution">
    <text evidence="2">The sequence shown here is derived from an EMBL/GenBank/DDBJ whole genome shotgun (WGS) entry which is preliminary data.</text>
</comment>